<dbReference type="OrthoDB" id="2643438at2"/>
<dbReference type="InterPro" id="IPR011004">
    <property type="entry name" value="Trimer_LpxA-like_sf"/>
</dbReference>
<dbReference type="GO" id="GO:0005829">
    <property type="term" value="C:cytosol"/>
    <property type="evidence" value="ECO:0007669"/>
    <property type="project" value="TreeGrafter"/>
</dbReference>
<proteinExistence type="inferred from homology"/>
<dbReference type="AlphaFoldDB" id="A0A3A5MNT0"/>
<protein>
    <submittedName>
        <fullName evidence="5">Acetyltransferase</fullName>
    </submittedName>
</protein>
<dbReference type="SUPFAM" id="SSF51161">
    <property type="entry name" value="Trimeric LpxA-like enzymes"/>
    <property type="match status" value="1"/>
</dbReference>
<dbReference type="Proteomes" id="UP000272015">
    <property type="component" value="Unassembled WGS sequence"/>
</dbReference>
<dbReference type="RefSeq" id="WP_119971208.1">
    <property type="nucleotide sequence ID" value="NZ_JBHSQA010000029.1"/>
</dbReference>
<keyword evidence="6" id="KW-1185">Reference proteome</keyword>
<dbReference type="PANTHER" id="PTHR23416">
    <property type="entry name" value="SIALIC ACID SYNTHASE-RELATED"/>
    <property type="match status" value="1"/>
</dbReference>
<evidence type="ECO:0000256" key="4">
    <source>
        <dbReference type="SAM" id="Phobius"/>
    </source>
</evidence>
<comment type="caution">
    <text evidence="5">The sequence shown here is derived from an EMBL/GenBank/DDBJ whole genome shotgun (WGS) entry which is preliminary data.</text>
</comment>
<sequence>MPRTTQRTRVIPLADAPGERSKWGRPARTVYLWAIVELLLVTNPWQISSALRVKALRAFGADIGHGVIFRPRTRVKFPWNLHIGNDCWIGEGVWFHNQDHVTLGNNVVLSQETFLTTGSHAHRRDMALITAPIHIEDGCWVTTRCIILGGTHLGQSVLVTPMTVVSGRIPAGKIVGTPGAVILGDRFPETTTDNTDDTDTTGADQ</sequence>
<dbReference type="PANTHER" id="PTHR23416:SF23">
    <property type="entry name" value="ACETYLTRANSFERASE C18B11.09C-RELATED"/>
    <property type="match status" value="1"/>
</dbReference>
<gene>
    <name evidence="5" type="ORF">D6T64_02690</name>
</gene>
<evidence type="ECO:0000256" key="2">
    <source>
        <dbReference type="ARBA" id="ARBA00022679"/>
    </source>
</evidence>
<feature type="region of interest" description="Disordered" evidence="3">
    <location>
        <begin position="185"/>
        <end position="205"/>
    </location>
</feature>
<keyword evidence="2 5" id="KW-0808">Transferase</keyword>
<comment type="similarity">
    <text evidence="1">Belongs to the transferase hexapeptide repeat family.</text>
</comment>
<organism evidence="5 6">
    <name type="scientific">Cryobacterium melibiosiphilum</name>
    <dbReference type="NCBI Taxonomy" id="995039"/>
    <lineage>
        <taxon>Bacteria</taxon>
        <taxon>Bacillati</taxon>
        <taxon>Actinomycetota</taxon>
        <taxon>Actinomycetes</taxon>
        <taxon>Micrococcales</taxon>
        <taxon>Microbacteriaceae</taxon>
        <taxon>Cryobacterium</taxon>
    </lineage>
</organism>
<evidence type="ECO:0000256" key="1">
    <source>
        <dbReference type="ARBA" id="ARBA00007274"/>
    </source>
</evidence>
<dbReference type="InterPro" id="IPR051159">
    <property type="entry name" value="Hexapeptide_acetyltransf"/>
</dbReference>
<feature type="transmembrane region" description="Helical" evidence="4">
    <location>
        <begin position="30"/>
        <end position="47"/>
    </location>
</feature>
<accession>A0A3A5MNT0</accession>
<keyword evidence="4" id="KW-0812">Transmembrane</keyword>
<evidence type="ECO:0000313" key="6">
    <source>
        <dbReference type="Proteomes" id="UP000272015"/>
    </source>
</evidence>
<name>A0A3A5MNT0_9MICO</name>
<dbReference type="Gene3D" id="2.160.10.10">
    <property type="entry name" value="Hexapeptide repeat proteins"/>
    <property type="match status" value="1"/>
</dbReference>
<keyword evidence="4" id="KW-1133">Transmembrane helix</keyword>
<evidence type="ECO:0000256" key="3">
    <source>
        <dbReference type="SAM" id="MobiDB-lite"/>
    </source>
</evidence>
<keyword evidence="4" id="KW-0472">Membrane</keyword>
<dbReference type="GO" id="GO:0008374">
    <property type="term" value="F:O-acyltransferase activity"/>
    <property type="evidence" value="ECO:0007669"/>
    <property type="project" value="TreeGrafter"/>
</dbReference>
<reference evidence="5 6" key="1">
    <citation type="submission" date="2018-09" db="EMBL/GenBank/DDBJ databases">
        <title>Novel species of Cryobacterium.</title>
        <authorList>
            <person name="Liu Q."/>
            <person name="Xin Y.-H."/>
        </authorList>
    </citation>
    <scope>NUCLEOTIDE SEQUENCE [LARGE SCALE GENOMIC DNA]</scope>
    <source>
        <strain evidence="5 6">Hh39</strain>
    </source>
</reference>
<dbReference type="EMBL" id="QZVS01000053">
    <property type="protein sequence ID" value="RJT91022.1"/>
    <property type="molecule type" value="Genomic_DNA"/>
</dbReference>
<evidence type="ECO:0000313" key="5">
    <source>
        <dbReference type="EMBL" id="RJT91022.1"/>
    </source>
</evidence>